<accession>A0A1Q9C1U5</accession>
<dbReference type="OrthoDB" id="10645211at2759"/>
<gene>
    <name evidence="2" type="ORF">AK812_SmicGene43119</name>
</gene>
<protein>
    <submittedName>
        <fullName evidence="2">Uncharacterized protein</fullName>
    </submittedName>
</protein>
<sequence length="422" mass="46111">MMRPVPIVMPELKQRKQEQEKAAASRKGDSVSRRCRRRILLGQGPCALAKSFASTETRRHDVGQTVLGREGCQFYQDARLASAGCLLTWQPAVGPAFCPVGAKMHHQHVRQRTRIHSGNAKDTPAVQGLPTMVRPVPIIMRKLKQRKQKEGKATGLHKRRFGLKEMPSAHPPGTGSMCAGEELCEHGNATSRRRPDRIRSKRSSPVRLPPQRKIDLWLQTCAASILGVRYIAGLRELRRSGGSSQKAQRSRIRGCAVEGSDSCDIAKESEEILAKPSSFHAEGATMDERHKSLSDRRRSAVRPHEARESTETAWLWGPEKPGRNAWASLEESFSHTFFGSTTLSCKTRLVKRTASSISMNSTSGQGQPAAGNDALRVLGLQAPGILRSNCAGGSPGKLQKVVWSCSEPAAHDVGADSPAICT</sequence>
<feature type="region of interest" description="Disordered" evidence="1">
    <location>
        <begin position="187"/>
        <end position="207"/>
    </location>
</feature>
<organism evidence="2 3">
    <name type="scientific">Symbiodinium microadriaticum</name>
    <name type="common">Dinoflagellate</name>
    <name type="synonym">Zooxanthella microadriatica</name>
    <dbReference type="NCBI Taxonomy" id="2951"/>
    <lineage>
        <taxon>Eukaryota</taxon>
        <taxon>Sar</taxon>
        <taxon>Alveolata</taxon>
        <taxon>Dinophyceae</taxon>
        <taxon>Suessiales</taxon>
        <taxon>Symbiodiniaceae</taxon>
        <taxon>Symbiodinium</taxon>
    </lineage>
</organism>
<evidence type="ECO:0000256" key="1">
    <source>
        <dbReference type="SAM" id="MobiDB-lite"/>
    </source>
</evidence>
<proteinExistence type="predicted"/>
<comment type="caution">
    <text evidence="2">The sequence shown here is derived from an EMBL/GenBank/DDBJ whole genome shotgun (WGS) entry which is preliminary data.</text>
</comment>
<name>A0A1Q9C1U5_SYMMI</name>
<reference evidence="2 3" key="1">
    <citation type="submission" date="2016-02" db="EMBL/GenBank/DDBJ databases">
        <title>Genome analysis of coral dinoflagellate symbionts highlights evolutionary adaptations to a symbiotic lifestyle.</title>
        <authorList>
            <person name="Aranda M."/>
            <person name="Li Y."/>
            <person name="Liew Y.J."/>
            <person name="Baumgarten S."/>
            <person name="Simakov O."/>
            <person name="Wilson M."/>
            <person name="Piel J."/>
            <person name="Ashoor H."/>
            <person name="Bougouffa S."/>
            <person name="Bajic V.B."/>
            <person name="Ryu T."/>
            <person name="Ravasi T."/>
            <person name="Bayer T."/>
            <person name="Micklem G."/>
            <person name="Kim H."/>
            <person name="Bhak J."/>
            <person name="Lajeunesse T.C."/>
            <person name="Voolstra C.R."/>
        </authorList>
    </citation>
    <scope>NUCLEOTIDE SEQUENCE [LARGE SCALE GENOMIC DNA]</scope>
    <source>
        <strain evidence="2 3">CCMP2467</strain>
    </source>
</reference>
<feature type="compositionally biased region" description="Basic and acidic residues" evidence="1">
    <location>
        <begin position="12"/>
        <end position="31"/>
    </location>
</feature>
<dbReference type="AlphaFoldDB" id="A0A1Q9C1U5"/>
<dbReference type="Proteomes" id="UP000186817">
    <property type="component" value="Unassembled WGS sequence"/>
</dbReference>
<feature type="compositionally biased region" description="Basic and acidic residues" evidence="1">
    <location>
        <begin position="286"/>
        <end position="306"/>
    </location>
</feature>
<feature type="compositionally biased region" description="Basic residues" evidence="1">
    <location>
        <begin position="191"/>
        <end position="204"/>
    </location>
</feature>
<evidence type="ECO:0000313" key="2">
    <source>
        <dbReference type="EMBL" id="OLP76885.1"/>
    </source>
</evidence>
<keyword evidence="3" id="KW-1185">Reference proteome</keyword>
<evidence type="ECO:0000313" key="3">
    <source>
        <dbReference type="Proteomes" id="UP000186817"/>
    </source>
</evidence>
<feature type="region of interest" description="Disordered" evidence="1">
    <location>
        <begin position="1"/>
        <end position="31"/>
    </location>
</feature>
<dbReference type="EMBL" id="LSRX01001893">
    <property type="protein sequence ID" value="OLP76885.1"/>
    <property type="molecule type" value="Genomic_DNA"/>
</dbReference>
<feature type="region of interest" description="Disordered" evidence="1">
    <location>
        <begin position="280"/>
        <end position="306"/>
    </location>
</feature>